<dbReference type="EMBL" id="BMQS01000004">
    <property type="protein sequence ID" value="GGT90077.1"/>
    <property type="molecule type" value="Genomic_DNA"/>
</dbReference>
<protein>
    <submittedName>
        <fullName evidence="1">Uncharacterized protein</fullName>
    </submittedName>
</protein>
<dbReference type="AlphaFoldDB" id="A0A348B2F2"/>
<dbReference type="Proteomes" id="UP000276741">
    <property type="component" value="Chromosome"/>
</dbReference>
<reference evidence="2" key="1">
    <citation type="journal article" date="2014" name="Int. J. Syst. Evol. Microbiol.">
        <title>Complete genome sequence of Corynebacterium casei LMG S-19264T (=DSM 44701T), isolated from a smear-ripened cheese.</title>
        <authorList>
            <consortium name="US DOE Joint Genome Institute (JGI-PGF)"/>
            <person name="Walter F."/>
            <person name="Albersmeier A."/>
            <person name="Kalinowski J."/>
            <person name="Ruckert C."/>
        </authorList>
    </citation>
    <scope>NUCLEOTIDE SEQUENCE</scope>
    <source>
        <strain evidence="2">JCM 31740</strain>
    </source>
</reference>
<evidence type="ECO:0000313" key="1">
    <source>
        <dbReference type="EMBL" id="BBD72354.1"/>
    </source>
</evidence>
<dbReference type="OrthoDB" id="35796at2157"/>
<dbReference type="KEGG" id="sacd:HS1genome_0743"/>
<gene>
    <name evidence="2" type="ORF">GCM10007116_04790</name>
    <name evidence="1" type="ORF">HS1genome_0743</name>
</gene>
<evidence type="ECO:0000313" key="2">
    <source>
        <dbReference type="EMBL" id="GGT90077.1"/>
    </source>
</evidence>
<name>A0A348B2F2_9CREN</name>
<dbReference type="EMBL" id="AP018553">
    <property type="protein sequence ID" value="BBD72354.1"/>
    <property type="molecule type" value="Genomic_DNA"/>
</dbReference>
<reference evidence="3" key="2">
    <citation type="submission" date="2018-04" db="EMBL/GenBank/DDBJ databases">
        <title>Complete genome sequence of Sulfodiicoccus acidiphilus strain HS-1.</title>
        <authorList>
            <person name="Sakai H.D."/>
            <person name="Kurosawa N."/>
        </authorList>
    </citation>
    <scope>NUCLEOTIDE SEQUENCE [LARGE SCALE GENOMIC DNA]</scope>
    <source>
        <strain evidence="3">HS-1</strain>
    </source>
</reference>
<dbReference type="GeneID" id="38666246"/>
<accession>A0A348B2F2</accession>
<evidence type="ECO:0000313" key="3">
    <source>
        <dbReference type="Proteomes" id="UP000276741"/>
    </source>
</evidence>
<reference evidence="1" key="3">
    <citation type="journal article" date="2019" name="BMC Res. Notes">
        <title>Complete genome sequence of the Sulfodiicoccus acidiphilus strain HS-1T, the first crenarchaeon that lacks polB3, isolated from an acidic hot spring in Ohwaku-dani, Hakone, Japan.</title>
        <authorList>
            <person name="Sakai H.D."/>
            <person name="Kurosawa N."/>
        </authorList>
    </citation>
    <scope>NUCLEOTIDE SEQUENCE</scope>
    <source>
        <strain evidence="1">HS-1</strain>
    </source>
</reference>
<sequence length="237" mass="26887">MDFISLAESAGLPEMAAVKAYRLIGGGYYIRLHYAKPPIMSILQGWPRVYRAVHPDSHYVEDAVELMITMDLITIYGTSAVLLGEPIPFSRIEEETANLMRSLGLRSRQVKVPSLPTALIEDLVSKRRRESTLSINSLLRSLALQSKTFQKAKMEHLWLKAVKEEDILRALNSARFLEEFLNEVRVKLAFFIRSRDNALDRKILSEGIEGALSWVREDSPNSLSVATKELDELLEKD</sequence>
<proteinExistence type="predicted"/>
<reference evidence="2" key="4">
    <citation type="submission" date="2020-09" db="EMBL/GenBank/DDBJ databases">
        <authorList>
            <person name="Sun Q."/>
            <person name="Ohkuma M."/>
        </authorList>
    </citation>
    <scope>NUCLEOTIDE SEQUENCE</scope>
    <source>
        <strain evidence="2">JCM 31740</strain>
    </source>
</reference>
<organism evidence="1 3">
    <name type="scientific">Sulfodiicoccus acidiphilus</name>
    <dbReference type="NCBI Taxonomy" id="1670455"/>
    <lineage>
        <taxon>Archaea</taxon>
        <taxon>Thermoproteota</taxon>
        <taxon>Thermoprotei</taxon>
        <taxon>Sulfolobales</taxon>
        <taxon>Sulfolobaceae</taxon>
        <taxon>Sulfodiicoccus</taxon>
    </lineage>
</organism>
<dbReference type="RefSeq" id="WP_126449683.1">
    <property type="nucleotide sequence ID" value="NZ_AP018553.1"/>
</dbReference>
<keyword evidence="3" id="KW-1185">Reference proteome</keyword>
<dbReference type="Proteomes" id="UP000616143">
    <property type="component" value="Unassembled WGS sequence"/>
</dbReference>